<comment type="subcellular location">
    <subcellularLocation>
        <location evidence="1">Cell membrane</location>
        <topology evidence="1">Multi-pass membrane protein</topology>
    </subcellularLocation>
</comment>
<keyword evidence="10" id="KW-1185">Reference proteome</keyword>
<sequence>MSVDSIPAYDTEHPLRTTITYNWRLIVLASAAQIAVFVGSALVPWALGILLDSGIERGLTAALIPGSLLLLAVIVFRAAGALAEALSMVTWMRANFGWQKQMVDSLSSVRDGGQEKMPTGEAIAAPTTDAQKVGSLMYTITNAVGAACSFAVIAVLMILTDTRLGLIVVIGLPLVIVGMSRMVRPLQAKLDVNRKERGALTTLAADAVAGLRVLRGVGGEDIYNERYAAQSAKVEETGIDAARLQATLFGLNAAIPSVFAAVIVGLGIAEVVDGTLTIGSLVAFYGYSAYLVVPVSTATQMFQSISDARVAADRIVKVSTLTPYTSDARANAQLHPNWVTAELTDVESGVAISPGKMTMLVCANPTQSAEIAERFARTDDAKEIRLRWMDDDGDDECADLREVPLAQVRQNIVLSDAVAQIFQGRLRSNLNAGHAAAPQVRTIAQQMGDVAGGIARRTHKESSEAASEEELIAAIDVADGADIVEGLEFGLDGQIAERGRDLSGGQRQRVALARAVLTRRPILILVEPTSAVDSHTETRIAQRLSMARAGATTLVVSASPIMLGMADEVVLVGEQGSDSGVVELARGTHEQLLTDPRYRAIIHRAAGQEDANETNDAHQAEDEEGNR</sequence>
<dbReference type="InterPro" id="IPR027417">
    <property type="entry name" value="P-loop_NTPase"/>
</dbReference>
<gene>
    <name evidence="9" type="ORF">P7079_01755</name>
</gene>
<dbReference type="EMBL" id="CP121208">
    <property type="protein sequence ID" value="WFM83733.1"/>
    <property type="molecule type" value="Genomic_DNA"/>
</dbReference>
<evidence type="ECO:0000313" key="9">
    <source>
        <dbReference type="EMBL" id="WFM83733.1"/>
    </source>
</evidence>
<feature type="region of interest" description="Disordered" evidence="5">
    <location>
        <begin position="606"/>
        <end position="627"/>
    </location>
</feature>
<evidence type="ECO:0000259" key="7">
    <source>
        <dbReference type="PROSITE" id="PS50893"/>
    </source>
</evidence>
<dbReference type="RefSeq" id="WP_278013128.1">
    <property type="nucleotide sequence ID" value="NZ_CP121208.1"/>
</dbReference>
<feature type="transmembrane region" description="Helical" evidence="6">
    <location>
        <begin position="164"/>
        <end position="183"/>
    </location>
</feature>
<dbReference type="PANTHER" id="PTHR43394:SF1">
    <property type="entry name" value="ATP-BINDING CASSETTE SUB-FAMILY B MEMBER 10, MITOCHONDRIAL"/>
    <property type="match status" value="1"/>
</dbReference>
<keyword evidence="2 6" id="KW-0812">Transmembrane</keyword>
<dbReference type="PROSITE" id="PS00211">
    <property type="entry name" value="ABC_TRANSPORTER_1"/>
    <property type="match status" value="1"/>
</dbReference>
<dbReference type="Pfam" id="PF00664">
    <property type="entry name" value="ABC_membrane"/>
    <property type="match status" value="1"/>
</dbReference>
<dbReference type="SUPFAM" id="SSF90123">
    <property type="entry name" value="ABC transporter transmembrane region"/>
    <property type="match status" value="1"/>
</dbReference>
<dbReference type="GO" id="GO:0005524">
    <property type="term" value="F:ATP binding"/>
    <property type="evidence" value="ECO:0007669"/>
    <property type="project" value="UniProtKB-KW"/>
</dbReference>
<keyword evidence="4 6" id="KW-0472">Membrane</keyword>
<feature type="domain" description="ABC transmembrane type-1" evidence="8">
    <location>
        <begin position="27"/>
        <end position="307"/>
    </location>
</feature>
<feature type="transmembrane region" description="Helical" evidence="6">
    <location>
        <begin position="25"/>
        <end position="47"/>
    </location>
</feature>
<evidence type="ECO:0000256" key="2">
    <source>
        <dbReference type="ARBA" id="ARBA00022692"/>
    </source>
</evidence>
<keyword evidence="3 6" id="KW-1133">Transmembrane helix</keyword>
<reference evidence="9 10" key="1">
    <citation type="submission" date="2023-03" db="EMBL/GenBank/DDBJ databases">
        <title>Complete genome of Arcanobacterium canis strain DSM 25104 isolated in 2010 from a canine otitis externa in Germany.</title>
        <authorList>
            <person name="Borowiak M."/>
            <person name="Kreitlow A."/>
            <person name="Malorny B."/>
            <person name="Laemmler C."/>
            <person name="Prenger-Berninghoff E."/>
            <person name="Ploetz M."/>
            <person name="Abdulmawjood A."/>
        </authorList>
    </citation>
    <scope>NUCLEOTIDE SEQUENCE [LARGE SCALE GENOMIC DNA]</scope>
    <source>
        <strain evidence="9 10">DSM 25104</strain>
    </source>
</reference>
<evidence type="ECO:0000259" key="8">
    <source>
        <dbReference type="PROSITE" id="PS50929"/>
    </source>
</evidence>
<dbReference type="Pfam" id="PF00005">
    <property type="entry name" value="ABC_tran"/>
    <property type="match status" value="1"/>
</dbReference>
<dbReference type="InterPro" id="IPR017871">
    <property type="entry name" value="ABC_transporter-like_CS"/>
</dbReference>
<accession>A0ABY8FZ58</accession>
<dbReference type="Gene3D" id="1.20.1560.10">
    <property type="entry name" value="ABC transporter type 1, transmembrane domain"/>
    <property type="match status" value="1"/>
</dbReference>
<dbReference type="InterPro" id="IPR011527">
    <property type="entry name" value="ABC1_TM_dom"/>
</dbReference>
<feature type="transmembrane region" description="Helical" evidence="6">
    <location>
        <begin position="59"/>
        <end position="83"/>
    </location>
</feature>
<dbReference type="PANTHER" id="PTHR43394">
    <property type="entry name" value="ATP-DEPENDENT PERMEASE MDL1, MITOCHONDRIAL"/>
    <property type="match status" value="1"/>
</dbReference>
<feature type="transmembrane region" description="Helical" evidence="6">
    <location>
        <begin position="275"/>
        <end position="293"/>
    </location>
</feature>
<dbReference type="InterPro" id="IPR039421">
    <property type="entry name" value="Type_1_exporter"/>
</dbReference>
<evidence type="ECO:0000256" key="3">
    <source>
        <dbReference type="ARBA" id="ARBA00022989"/>
    </source>
</evidence>
<evidence type="ECO:0000256" key="6">
    <source>
        <dbReference type="SAM" id="Phobius"/>
    </source>
</evidence>
<feature type="transmembrane region" description="Helical" evidence="6">
    <location>
        <begin position="136"/>
        <end position="158"/>
    </location>
</feature>
<dbReference type="PROSITE" id="PS50929">
    <property type="entry name" value="ABC_TM1F"/>
    <property type="match status" value="1"/>
</dbReference>
<dbReference type="Gene3D" id="3.40.50.300">
    <property type="entry name" value="P-loop containing nucleotide triphosphate hydrolases"/>
    <property type="match status" value="1"/>
</dbReference>
<evidence type="ECO:0000313" key="10">
    <source>
        <dbReference type="Proteomes" id="UP001215216"/>
    </source>
</evidence>
<name>A0ABY8FZ58_9ACTO</name>
<evidence type="ECO:0000256" key="4">
    <source>
        <dbReference type="ARBA" id="ARBA00023136"/>
    </source>
</evidence>
<evidence type="ECO:0000256" key="5">
    <source>
        <dbReference type="SAM" id="MobiDB-lite"/>
    </source>
</evidence>
<keyword evidence="9" id="KW-0067">ATP-binding</keyword>
<protein>
    <submittedName>
        <fullName evidence="9">ABC transporter ATP-binding protein</fullName>
    </submittedName>
</protein>
<dbReference type="InterPro" id="IPR003439">
    <property type="entry name" value="ABC_transporter-like_ATP-bd"/>
</dbReference>
<dbReference type="SUPFAM" id="SSF52540">
    <property type="entry name" value="P-loop containing nucleoside triphosphate hydrolases"/>
    <property type="match status" value="1"/>
</dbReference>
<feature type="compositionally biased region" description="Basic and acidic residues" evidence="5">
    <location>
        <begin position="615"/>
        <end position="627"/>
    </location>
</feature>
<proteinExistence type="predicted"/>
<feature type="domain" description="ABC transporter" evidence="7">
    <location>
        <begin position="316"/>
        <end position="600"/>
    </location>
</feature>
<dbReference type="CDD" id="cd07346">
    <property type="entry name" value="ABC_6TM_exporters"/>
    <property type="match status" value="1"/>
</dbReference>
<organism evidence="9 10">
    <name type="scientific">Arcanobacterium canis</name>
    <dbReference type="NCBI Taxonomy" id="999183"/>
    <lineage>
        <taxon>Bacteria</taxon>
        <taxon>Bacillati</taxon>
        <taxon>Actinomycetota</taxon>
        <taxon>Actinomycetes</taxon>
        <taxon>Actinomycetales</taxon>
        <taxon>Actinomycetaceae</taxon>
        <taxon>Arcanobacterium</taxon>
    </lineage>
</organism>
<keyword evidence="9" id="KW-0547">Nucleotide-binding</keyword>
<dbReference type="Proteomes" id="UP001215216">
    <property type="component" value="Chromosome"/>
</dbReference>
<evidence type="ECO:0000256" key="1">
    <source>
        <dbReference type="ARBA" id="ARBA00004651"/>
    </source>
</evidence>
<dbReference type="InterPro" id="IPR036640">
    <property type="entry name" value="ABC1_TM_sf"/>
</dbReference>
<feature type="transmembrane region" description="Helical" evidence="6">
    <location>
        <begin position="248"/>
        <end position="269"/>
    </location>
</feature>
<dbReference type="PROSITE" id="PS50893">
    <property type="entry name" value="ABC_TRANSPORTER_2"/>
    <property type="match status" value="1"/>
</dbReference>